<dbReference type="Pfam" id="PF00480">
    <property type="entry name" value="ROK"/>
    <property type="match status" value="1"/>
</dbReference>
<dbReference type="InterPro" id="IPR043129">
    <property type="entry name" value="ATPase_NBD"/>
</dbReference>
<gene>
    <name evidence="2" type="ORF">KHY36_09595</name>
</gene>
<dbReference type="Gene3D" id="3.30.420.40">
    <property type="match status" value="2"/>
</dbReference>
<comment type="caution">
    <text evidence="2">The sequence shown here is derived from an EMBL/GenBank/DDBJ whole genome shotgun (WGS) entry which is preliminary data.</text>
</comment>
<reference evidence="2" key="1">
    <citation type="submission" date="2021-02" db="EMBL/GenBank/DDBJ databases">
        <title>Infant gut strain persistence is associated with maternal origin, phylogeny, and functional potential including surface adhesion and iron acquisition.</title>
        <authorList>
            <person name="Lou Y.C."/>
        </authorList>
    </citation>
    <scope>NUCLEOTIDE SEQUENCE</scope>
    <source>
        <strain evidence="2">L3_101_000M1_dasL3_101_000M1_concoct_87</strain>
    </source>
</reference>
<dbReference type="AlphaFoldDB" id="A0A943DBM8"/>
<dbReference type="PANTHER" id="PTHR18964">
    <property type="entry name" value="ROK (REPRESSOR, ORF, KINASE) FAMILY"/>
    <property type="match status" value="1"/>
</dbReference>
<protein>
    <submittedName>
        <fullName evidence="2">ROK family protein</fullName>
    </submittedName>
</protein>
<dbReference type="PANTHER" id="PTHR18964:SF149">
    <property type="entry name" value="BIFUNCTIONAL UDP-N-ACETYLGLUCOSAMINE 2-EPIMERASE_N-ACETYLMANNOSAMINE KINASE"/>
    <property type="match status" value="1"/>
</dbReference>
<accession>A0A943DBM8</accession>
<name>A0A943DBM8_9FIRM</name>
<dbReference type="Proteomes" id="UP000759273">
    <property type="component" value="Unassembled WGS sequence"/>
</dbReference>
<dbReference type="SUPFAM" id="SSF53067">
    <property type="entry name" value="Actin-like ATPase domain"/>
    <property type="match status" value="1"/>
</dbReference>
<dbReference type="InterPro" id="IPR000600">
    <property type="entry name" value="ROK"/>
</dbReference>
<dbReference type="EMBL" id="JAGZGG010000022">
    <property type="protein sequence ID" value="MBS5332768.1"/>
    <property type="molecule type" value="Genomic_DNA"/>
</dbReference>
<comment type="similarity">
    <text evidence="1">Belongs to the ROK (NagC/XylR) family.</text>
</comment>
<evidence type="ECO:0000256" key="1">
    <source>
        <dbReference type="ARBA" id="ARBA00006479"/>
    </source>
</evidence>
<evidence type="ECO:0000313" key="3">
    <source>
        <dbReference type="Proteomes" id="UP000759273"/>
    </source>
</evidence>
<evidence type="ECO:0000313" key="2">
    <source>
        <dbReference type="EMBL" id="MBS5332768.1"/>
    </source>
</evidence>
<proteinExistence type="inferred from homology"/>
<organism evidence="2 3">
    <name type="scientific">Subdoligranulum variabile</name>
    <dbReference type="NCBI Taxonomy" id="214851"/>
    <lineage>
        <taxon>Bacteria</taxon>
        <taxon>Bacillati</taxon>
        <taxon>Bacillota</taxon>
        <taxon>Clostridia</taxon>
        <taxon>Eubacteriales</taxon>
        <taxon>Oscillospiraceae</taxon>
        <taxon>Subdoligranulum</taxon>
    </lineage>
</organism>
<sequence>MQEVYLCLDVGGTEIKAAPLDKRGNFLAPVRHFPAMAGADRQTLLENFGWIFSSICPENAVPIEIDLAFPGPFDYKNGICLLQGLDKYDALYGCNLRRAFSEISGLPEKRIQFINDAAAFALGEMTFGQATQAGRALFVAVGTGCGSAFGVNGFLAEEGTPGVPPNGYFYNAPFRDSCVDDYISRRGLEKLSGEMLGVPLDGRALAERIAAGDERAKACFRCFGEQLCDALQPQIEAFCPDTLCMGGQIMESAALFLHPLEKLCTNKKITLYITQDTSLRTMQGLTRAASR</sequence>